<dbReference type="InterPro" id="IPR044550">
    <property type="entry name" value="WzxE"/>
</dbReference>
<proteinExistence type="predicted"/>
<evidence type="ECO:0000256" key="5">
    <source>
        <dbReference type="ARBA" id="ARBA00023136"/>
    </source>
</evidence>
<feature type="transmembrane region" description="Helical" evidence="6">
    <location>
        <begin position="90"/>
        <end position="112"/>
    </location>
</feature>
<evidence type="ECO:0000313" key="7">
    <source>
        <dbReference type="EMBL" id="MFD2533739.1"/>
    </source>
</evidence>
<sequence>MLKQAKEQLKRSVLFKAVSFNSINVLAKLITGFAVSKFMAVFIGPSGMALSGNLSNFMQSFESLSALGLQNGIVKYIAESKGNKLQFKKVVSAGFLISLGIGVLTAFILLLFSSSLSQFVFGTFKYSILFKVSGVMMPFFALHIFFIAVITGLKKIKDLVVINIVGYVFSALLIVFLMGRNQLDGALLSIVLTPFILFLSLLTRIKLAYKIIKNISFVSTSKPYVLKITSFFSMTLFSGVMFPIIFLLIRNHIIDTVGVSEAGYWEATRKISNYYMLFIYTLFNIYLLPTLSEDLNNTRFKSIVSNFYKSILPVVLLGFIGIYFLRFFIIRVVFTNEFLSMQELFGWQLIGDFFRIISLTMAYQFFAKKMIFKYLTCEIILMALIYLSSIYLVNYLSVLGAVKAHAFSYIFYTLLMFYVFKNELFKRHAAK</sequence>
<feature type="transmembrane region" description="Helical" evidence="6">
    <location>
        <begin position="185"/>
        <end position="203"/>
    </location>
</feature>
<feature type="transmembrane region" description="Helical" evidence="6">
    <location>
        <begin position="224"/>
        <end position="249"/>
    </location>
</feature>
<keyword evidence="8" id="KW-1185">Reference proteome</keyword>
<evidence type="ECO:0000256" key="2">
    <source>
        <dbReference type="ARBA" id="ARBA00022475"/>
    </source>
</evidence>
<keyword evidence="3 6" id="KW-0812">Transmembrane</keyword>
<evidence type="ECO:0000256" key="6">
    <source>
        <dbReference type="SAM" id="Phobius"/>
    </source>
</evidence>
<evidence type="ECO:0000256" key="4">
    <source>
        <dbReference type="ARBA" id="ARBA00022989"/>
    </source>
</evidence>
<dbReference type="RefSeq" id="WP_388012924.1">
    <property type="nucleotide sequence ID" value="NZ_JBHUDT010000001.1"/>
</dbReference>
<name>A0ABW5JNF1_9FLAO</name>
<accession>A0ABW5JNF1</accession>
<dbReference type="InterPro" id="IPR050833">
    <property type="entry name" value="Poly_Biosynth_Transport"/>
</dbReference>
<dbReference type="Proteomes" id="UP001597441">
    <property type="component" value="Unassembled WGS sequence"/>
</dbReference>
<keyword evidence="2" id="KW-1003">Cell membrane</keyword>
<dbReference type="EMBL" id="JBHULK010000001">
    <property type="protein sequence ID" value="MFD2533739.1"/>
    <property type="molecule type" value="Genomic_DNA"/>
</dbReference>
<dbReference type="PANTHER" id="PTHR30250">
    <property type="entry name" value="PST FAMILY PREDICTED COLANIC ACID TRANSPORTER"/>
    <property type="match status" value="1"/>
</dbReference>
<dbReference type="PANTHER" id="PTHR30250:SF30">
    <property type="entry name" value="LIPID III FLIPPASE"/>
    <property type="match status" value="1"/>
</dbReference>
<keyword evidence="4 6" id="KW-1133">Transmembrane helix</keyword>
<evidence type="ECO:0000313" key="8">
    <source>
        <dbReference type="Proteomes" id="UP001597441"/>
    </source>
</evidence>
<dbReference type="CDD" id="cd13125">
    <property type="entry name" value="MATE_like_10"/>
    <property type="match status" value="1"/>
</dbReference>
<gene>
    <name evidence="7" type="ORF">ACFSQS_01385</name>
</gene>
<feature type="transmembrane region" description="Helical" evidence="6">
    <location>
        <begin position="404"/>
        <end position="420"/>
    </location>
</feature>
<evidence type="ECO:0000256" key="3">
    <source>
        <dbReference type="ARBA" id="ARBA00022692"/>
    </source>
</evidence>
<comment type="caution">
    <text evidence="7">The sequence shown here is derived from an EMBL/GenBank/DDBJ whole genome shotgun (WGS) entry which is preliminary data.</text>
</comment>
<protein>
    <submittedName>
        <fullName evidence="7">O-antigen translocase</fullName>
    </submittedName>
</protein>
<comment type="subcellular location">
    <subcellularLocation>
        <location evidence="1">Cell membrane</location>
        <topology evidence="1">Multi-pass membrane protein</topology>
    </subcellularLocation>
</comment>
<feature type="transmembrane region" description="Helical" evidence="6">
    <location>
        <begin position="379"/>
        <end position="398"/>
    </location>
</feature>
<evidence type="ECO:0000256" key="1">
    <source>
        <dbReference type="ARBA" id="ARBA00004651"/>
    </source>
</evidence>
<feature type="transmembrane region" description="Helical" evidence="6">
    <location>
        <begin position="132"/>
        <end position="153"/>
    </location>
</feature>
<keyword evidence="5 6" id="KW-0472">Membrane</keyword>
<feature type="transmembrane region" description="Helical" evidence="6">
    <location>
        <begin position="160"/>
        <end position="179"/>
    </location>
</feature>
<feature type="transmembrane region" description="Helical" evidence="6">
    <location>
        <begin position="274"/>
        <end position="291"/>
    </location>
</feature>
<feature type="transmembrane region" description="Helical" evidence="6">
    <location>
        <begin position="21"/>
        <end position="45"/>
    </location>
</feature>
<feature type="transmembrane region" description="Helical" evidence="6">
    <location>
        <begin position="311"/>
        <end position="334"/>
    </location>
</feature>
<organism evidence="7 8">
    <name type="scientific">Gelatiniphilus marinus</name>
    <dbReference type="NCBI Taxonomy" id="1759464"/>
    <lineage>
        <taxon>Bacteria</taxon>
        <taxon>Pseudomonadati</taxon>
        <taxon>Bacteroidota</taxon>
        <taxon>Flavobacteriia</taxon>
        <taxon>Flavobacteriales</taxon>
        <taxon>Flavobacteriaceae</taxon>
        <taxon>Gelatiniphilus</taxon>
    </lineage>
</organism>
<reference evidence="8" key="1">
    <citation type="journal article" date="2019" name="Int. J. Syst. Evol. Microbiol.">
        <title>The Global Catalogue of Microorganisms (GCM) 10K type strain sequencing project: providing services to taxonomists for standard genome sequencing and annotation.</title>
        <authorList>
            <consortium name="The Broad Institute Genomics Platform"/>
            <consortium name="The Broad Institute Genome Sequencing Center for Infectious Disease"/>
            <person name="Wu L."/>
            <person name="Ma J."/>
        </authorList>
    </citation>
    <scope>NUCLEOTIDE SEQUENCE [LARGE SCALE GENOMIC DNA]</scope>
    <source>
        <strain evidence="8">KCTC 42903</strain>
    </source>
</reference>